<dbReference type="InterPro" id="IPR000322">
    <property type="entry name" value="Glyco_hydro_31_TIM"/>
</dbReference>
<evidence type="ECO:0000313" key="5">
    <source>
        <dbReference type="EMBL" id="VYT06821.1"/>
    </source>
</evidence>
<dbReference type="AlphaFoldDB" id="A0A6N2TS36"/>
<protein>
    <submittedName>
        <fullName evidence="5">Alpha-xylosidase</fullName>
        <ecNumber evidence="5">3.2.1.177</ecNumber>
    </submittedName>
</protein>
<evidence type="ECO:0000256" key="2">
    <source>
        <dbReference type="RuleBase" id="RU361185"/>
    </source>
</evidence>
<reference evidence="5" key="1">
    <citation type="submission" date="2019-11" db="EMBL/GenBank/DDBJ databases">
        <authorList>
            <person name="Feng L."/>
        </authorList>
    </citation>
    <scope>NUCLEOTIDE SEQUENCE</scope>
    <source>
        <strain evidence="5">AodontolyticusLFYP35</strain>
    </source>
</reference>
<feature type="domain" description="Glycosyl hydrolase family 31 C-terminal" evidence="4">
    <location>
        <begin position="516"/>
        <end position="605"/>
    </location>
</feature>
<evidence type="ECO:0000259" key="4">
    <source>
        <dbReference type="Pfam" id="PF21365"/>
    </source>
</evidence>
<dbReference type="InterPro" id="IPR017853">
    <property type="entry name" value="GH"/>
</dbReference>
<dbReference type="GO" id="GO:0061634">
    <property type="term" value="F:alpha-D-xyloside xylohydrolase"/>
    <property type="evidence" value="ECO:0007669"/>
    <property type="project" value="UniProtKB-EC"/>
</dbReference>
<dbReference type="InterPro" id="IPR013780">
    <property type="entry name" value="Glyco_hydro_b"/>
</dbReference>
<dbReference type="SUPFAM" id="SSF51445">
    <property type="entry name" value="(Trans)glycosidases"/>
    <property type="match status" value="1"/>
</dbReference>
<comment type="similarity">
    <text evidence="1 2">Belongs to the glycosyl hydrolase 31 family.</text>
</comment>
<dbReference type="CDD" id="cd06595">
    <property type="entry name" value="GH31_u1"/>
    <property type="match status" value="1"/>
</dbReference>
<dbReference type="EMBL" id="CACRSM010000002">
    <property type="protein sequence ID" value="VYT06821.1"/>
    <property type="molecule type" value="Genomic_DNA"/>
</dbReference>
<dbReference type="PANTHER" id="PTHR22762">
    <property type="entry name" value="ALPHA-GLUCOSIDASE"/>
    <property type="match status" value="1"/>
</dbReference>
<dbReference type="InterPro" id="IPR048395">
    <property type="entry name" value="Glyco_hydro_31_C"/>
</dbReference>
<keyword evidence="2 5" id="KW-0326">Glycosidase</keyword>
<dbReference type="PANTHER" id="PTHR22762:SF89">
    <property type="entry name" value="ALPHA-XYLOSIDASE"/>
    <property type="match status" value="1"/>
</dbReference>
<dbReference type="GO" id="GO:0005975">
    <property type="term" value="P:carbohydrate metabolic process"/>
    <property type="evidence" value="ECO:0007669"/>
    <property type="project" value="InterPro"/>
</dbReference>
<organism evidence="5">
    <name type="scientific">Schaalia odontolytica</name>
    <dbReference type="NCBI Taxonomy" id="1660"/>
    <lineage>
        <taxon>Bacteria</taxon>
        <taxon>Bacillati</taxon>
        <taxon>Actinomycetota</taxon>
        <taxon>Actinomycetes</taxon>
        <taxon>Actinomycetales</taxon>
        <taxon>Actinomycetaceae</taxon>
        <taxon>Schaalia</taxon>
    </lineage>
</organism>
<dbReference type="Gene3D" id="2.60.40.1180">
    <property type="entry name" value="Golgi alpha-mannosidase II"/>
    <property type="match status" value="2"/>
</dbReference>
<proteinExistence type="inferred from homology"/>
<dbReference type="Gene3D" id="3.20.20.80">
    <property type="entry name" value="Glycosidases"/>
    <property type="match status" value="1"/>
</dbReference>
<feature type="domain" description="Glycoside hydrolase family 31 TIM barrel" evidence="3">
    <location>
        <begin position="203"/>
        <end position="505"/>
    </location>
</feature>
<gene>
    <name evidence="5" type="primary">yicI_3</name>
    <name evidence="5" type="ORF">AOLFYP35_01438</name>
</gene>
<accession>A0A6N2TS36</accession>
<dbReference type="GO" id="GO:0006491">
    <property type="term" value="P:N-glycan processing"/>
    <property type="evidence" value="ECO:0007669"/>
    <property type="project" value="TreeGrafter"/>
</dbReference>
<name>A0A6N2TS36_9ACTO</name>
<dbReference type="Pfam" id="PF21365">
    <property type="entry name" value="Glyco_hydro_31_3rd"/>
    <property type="match status" value="1"/>
</dbReference>
<keyword evidence="2 5" id="KW-0378">Hydrolase</keyword>
<dbReference type="SUPFAM" id="SSF51011">
    <property type="entry name" value="Glycosyl hydrolase domain"/>
    <property type="match status" value="1"/>
</dbReference>
<sequence>MALLPPHLLPSPIPAPPADQVLEGSQWRIEILSDTVIRLEWDASGEFLDGPTQMMAWRKCLPVKDLRIDHDEVGGIVIETAHMSFHYDGKEPSSNGLWAQVREEDSWGGTWRWGTDAEFPWIQGRNLRGTTRTLDTVDGRCELDKGVVDGRGITTLIDDTCPVSSDGVFLPARPEHLDIYVFACGPDFPEAVRSFYRLSGPQAILPRFALGNWWSRYHRYSDEEYLEVMSEFARHDVPLAVAVIDMDWHITNPPTGAGSGWTGYTWDPELFPDPKKFLDALHERGLHTSLNLHPADGIRYFEEGYERLAQRMGIDPASKKTILFEPANPKFMLAYFEEILHPLEDQGVDFWWVDWQQGEHSSVPGLDPLWVLNHYHYLDNAHRHGRGLTLSRYCGPGSQRFPLGFSGDTYITWESLKFQPEFTATASNIGYGWWSHDIGGHMLGVRDPELETRWIQSGVFSPIMRLHSSNNPFTRKEPWVFEEPHCAIQEEYLRFRHRLVGYLHSEQFHVRDELLPLVRPMYWEHDGHAQAWEVPNCFRFGRELIAAPVTEQLSEGSCRGRSEAWLPEGMWVDLMTNIAYQGNRKLSLWSELSRTPLFARSGSIIPLCGSAAAPDSEGTLGMLGRQANVGTGNPEEIELLLVCGADASYELVEDRDSDTSLVRTLFEWDDARHRLTIHGADGDLDSIPVRRKIRVRTYGHGIDTQLTELGFIETRTGASFDLEPKLTTEEAKRSEQIRRILTHARCEVETLTRLDSTWNEGRGAFFAALSASGVAPDLREALFQIAIASDL</sequence>
<evidence type="ECO:0000259" key="3">
    <source>
        <dbReference type="Pfam" id="PF01055"/>
    </source>
</evidence>
<dbReference type="GO" id="GO:0090599">
    <property type="term" value="F:alpha-glucosidase activity"/>
    <property type="evidence" value="ECO:0007669"/>
    <property type="project" value="TreeGrafter"/>
</dbReference>
<dbReference type="Pfam" id="PF01055">
    <property type="entry name" value="Glyco_hydro_31_2nd"/>
    <property type="match status" value="1"/>
</dbReference>
<evidence type="ECO:0000256" key="1">
    <source>
        <dbReference type="ARBA" id="ARBA00007806"/>
    </source>
</evidence>
<dbReference type="EC" id="3.2.1.177" evidence="5"/>